<evidence type="ECO:0000313" key="2">
    <source>
        <dbReference type="Proteomes" id="UP001054837"/>
    </source>
</evidence>
<dbReference type="AlphaFoldDB" id="A0AAV4UMS7"/>
<gene>
    <name evidence="1" type="ORF">CDAR_82521</name>
</gene>
<keyword evidence="2" id="KW-1185">Reference proteome</keyword>
<dbReference type="Proteomes" id="UP001054837">
    <property type="component" value="Unassembled WGS sequence"/>
</dbReference>
<evidence type="ECO:0000313" key="1">
    <source>
        <dbReference type="EMBL" id="GIY59242.1"/>
    </source>
</evidence>
<protein>
    <submittedName>
        <fullName evidence="1">Uncharacterized protein</fullName>
    </submittedName>
</protein>
<sequence length="105" mass="11870">MNKETLTQDKTSRRDGYKGFVCVDGAGGEDVEGQTPFETLLSTRGLKRESGVIRNFRLFSDAEEIGLRHDLLDADMFGEVQYPSSFFFLFVFPAGDQKMSPFMLE</sequence>
<reference evidence="1 2" key="1">
    <citation type="submission" date="2021-06" db="EMBL/GenBank/DDBJ databases">
        <title>Caerostris darwini draft genome.</title>
        <authorList>
            <person name="Kono N."/>
            <person name="Arakawa K."/>
        </authorList>
    </citation>
    <scope>NUCLEOTIDE SEQUENCE [LARGE SCALE GENOMIC DNA]</scope>
</reference>
<name>A0AAV4UMS7_9ARAC</name>
<dbReference type="EMBL" id="BPLQ01011635">
    <property type="protein sequence ID" value="GIY59242.1"/>
    <property type="molecule type" value="Genomic_DNA"/>
</dbReference>
<accession>A0AAV4UMS7</accession>
<proteinExistence type="predicted"/>
<organism evidence="1 2">
    <name type="scientific">Caerostris darwini</name>
    <dbReference type="NCBI Taxonomy" id="1538125"/>
    <lineage>
        <taxon>Eukaryota</taxon>
        <taxon>Metazoa</taxon>
        <taxon>Ecdysozoa</taxon>
        <taxon>Arthropoda</taxon>
        <taxon>Chelicerata</taxon>
        <taxon>Arachnida</taxon>
        <taxon>Araneae</taxon>
        <taxon>Araneomorphae</taxon>
        <taxon>Entelegynae</taxon>
        <taxon>Araneoidea</taxon>
        <taxon>Araneidae</taxon>
        <taxon>Caerostris</taxon>
    </lineage>
</organism>
<comment type="caution">
    <text evidence="1">The sequence shown here is derived from an EMBL/GenBank/DDBJ whole genome shotgun (WGS) entry which is preliminary data.</text>
</comment>